<evidence type="ECO:0000256" key="4">
    <source>
        <dbReference type="ARBA" id="ARBA00022827"/>
    </source>
</evidence>
<dbReference type="GO" id="GO:0003756">
    <property type="term" value="F:protein disulfide isomerase activity"/>
    <property type="evidence" value="ECO:0007669"/>
    <property type="project" value="TreeGrafter"/>
</dbReference>
<dbReference type="PANTHER" id="PTHR22897">
    <property type="entry name" value="QUIESCIN Q6-RELATED SULFHYDRYL OXIDASE"/>
    <property type="match status" value="1"/>
</dbReference>
<reference evidence="9" key="1">
    <citation type="submission" date="2014-05" db="EMBL/GenBank/DDBJ databases">
        <authorList>
            <person name="Chronopoulou M."/>
        </authorList>
    </citation>
    <scope>NUCLEOTIDE SEQUENCE</scope>
    <source>
        <tissue evidence="9">Whole organism</tissue>
    </source>
</reference>
<dbReference type="EMBL" id="HACA01006583">
    <property type="protein sequence ID" value="CDW23944.1"/>
    <property type="molecule type" value="Transcribed_RNA"/>
</dbReference>
<dbReference type="PANTHER" id="PTHR22897:SF8">
    <property type="entry name" value="SULFHYDRYL OXIDASE"/>
    <property type="match status" value="1"/>
</dbReference>
<dbReference type="EMBL" id="HACA01006584">
    <property type="protein sequence ID" value="CDW23945.1"/>
    <property type="molecule type" value="Transcribed_RNA"/>
</dbReference>
<keyword evidence="5 7" id="KW-0560">Oxidoreductase</keyword>
<dbReference type="InterPro" id="IPR017905">
    <property type="entry name" value="ERV/ALR_sulphydryl_oxidase"/>
</dbReference>
<dbReference type="InterPro" id="IPR042568">
    <property type="entry name" value="QSOX_FAD-bd_sf"/>
</dbReference>
<dbReference type="GO" id="GO:0006457">
    <property type="term" value="P:protein folding"/>
    <property type="evidence" value="ECO:0007669"/>
    <property type="project" value="TreeGrafter"/>
</dbReference>
<keyword evidence="2 7" id="KW-0285">Flavoprotein</keyword>
<keyword evidence="4 7" id="KW-0274">FAD</keyword>
<feature type="domain" description="ERV/ALR sulfhydryl oxidase" evidence="8">
    <location>
        <begin position="86"/>
        <end position="193"/>
    </location>
</feature>
<comment type="catalytic activity">
    <reaction evidence="7">
        <text>2 R'C(R)SH + O2 = R'C(R)S-S(R)CR' + H2O2</text>
        <dbReference type="Rhea" id="RHEA:17357"/>
        <dbReference type="ChEBI" id="CHEBI:15379"/>
        <dbReference type="ChEBI" id="CHEBI:16240"/>
        <dbReference type="ChEBI" id="CHEBI:16520"/>
        <dbReference type="ChEBI" id="CHEBI:17412"/>
        <dbReference type="EC" id="1.8.3.2"/>
    </reaction>
</comment>
<protein>
    <recommendedName>
        <fullName evidence="7">Sulfhydryl oxidase</fullName>
        <ecNumber evidence="7">1.8.3.2</ecNumber>
    </recommendedName>
</protein>
<evidence type="ECO:0000256" key="1">
    <source>
        <dbReference type="ARBA" id="ARBA00001974"/>
    </source>
</evidence>
<dbReference type="Gene3D" id="1.20.120.1960">
    <property type="entry name" value="QSOX sulfhydryl oxidase domain"/>
    <property type="match status" value="1"/>
</dbReference>
<evidence type="ECO:0000259" key="8">
    <source>
        <dbReference type="PROSITE" id="PS51324"/>
    </source>
</evidence>
<evidence type="ECO:0000256" key="6">
    <source>
        <dbReference type="ARBA" id="ARBA00023157"/>
    </source>
</evidence>
<evidence type="ECO:0000256" key="3">
    <source>
        <dbReference type="ARBA" id="ARBA00022729"/>
    </source>
</evidence>
<dbReference type="OrthoDB" id="59470at2759"/>
<dbReference type="GO" id="GO:0005615">
    <property type="term" value="C:extracellular space"/>
    <property type="evidence" value="ECO:0007669"/>
    <property type="project" value="TreeGrafter"/>
</dbReference>
<evidence type="ECO:0000256" key="7">
    <source>
        <dbReference type="RuleBase" id="RU371123"/>
    </source>
</evidence>
<name>A0A0K2TD18_LEPSM</name>
<keyword evidence="6" id="KW-1015">Disulfide bond</keyword>
<dbReference type="EC" id="1.8.3.2" evidence="7"/>
<dbReference type="GO" id="GO:0016971">
    <property type="term" value="F:flavin-dependent sulfhydryl oxidase activity"/>
    <property type="evidence" value="ECO:0007669"/>
    <property type="project" value="InterPro"/>
</dbReference>
<sequence length="281" mass="32401">MLTVEVPMYSKMKEGRYASLRFFLTTLIKYLPLRIEILRTILELRNLVDEQSSFNKTVYQNKLNELNEKYDPFSRTPSEWKGCKGSSPYFRGYPCGVWTLFHVLSVSSFIHGDPMLMSEVSSSTVAMAILEYVKNFFSCRHCAKNFMKKVDSIGHLPSNPTDVILWIWKIHNMANEKLRGDPTEDPKHLKIIWPSETNCPKCRSSEGSLEALGYDWSKKELIDYITNVYKEESINRLSATLVPKEQGNDDEDKLVTDILDGNLGSKEAIIKRLRKYCSKFA</sequence>
<organism evidence="9">
    <name type="scientific">Lepeophtheirus salmonis</name>
    <name type="common">Salmon louse</name>
    <name type="synonym">Caligus salmonis</name>
    <dbReference type="NCBI Taxonomy" id="72036"/>
    <lineage>
        <taxon>Eukaryota</taxon>
        <taxon>Metazoa</taxon>
        <taxon>Ecdysozoa</taxon>
        <taxon>Arthropoda</taxon>
        <taxon>Crustacea</taxon>
        <taxon>Multicrustacea</taxon>
        <taxon>Hexanauplia</taxon>
        <taxon>Copepoda</taxon>
        <taxon>Siphonostomatoida</taxon>
        <taxon>Caligidae</taxon>
        <taxon>Lepeophtheirus</taxon>
    </lineage>
</organism>
<dbReference type="PROSITE" id="PS51324">
    <property type="entry name" value="ERV_ALR"/>
    <property type="match status" value="1"/>
</dbReference>
<dbReference type="AlphaFoldDB" id="A0A0K2TD18"/>
<dbReference type="InterPro" id="IPR036774">
    <property type="entry name" value="ERV/ALR_sulphydryl_oxid_sf"/>
</dbReference>
<proteinExistence type="predicted"/>
<dbReference type="GO" id="GO:0000139">
    <property type="term" value="C:Golgi membrane"/>
    <property type="evidence" value="ECO:0007669"/>
    <property type="project" value="TreeGrafter"/>
</dbReference>
<evidence type="ECO:0000256" key="5">
    <source>
        <dbReference type="ARBA" id="ARBA00023002"/>
    </source>
</evidence>
<dbReference type="SUPFAM" id="SSF69000">
    <property type="entry name" value="FAD-dependent thiol oxidase"/>
    <property type="match status" value="1"/>
</dbReference>
<evidence type="ECO:0000256" key="2">
    <source>
        <dbReference type="ARBA" id="ARBA00022630"/>
    </source>
</evidence>
<accession>A0A0K2TD18</accession>
<dbReference type="InterPro" id="IPR039798">
    <property type="entry name" value="Sulfhydryl_oxidase"/>
</dbReference>
<comment type="cofactor">
    <cofactor evidence="1 7">
        <name>FAD</name>
        <dbReference type="ChEBI" id="CHEBI:57692"/>
    </cofactor>
</comment>
<keyword evidence="3" id="KW-0732">Signal</keyword>
<dbReference type="Pfam" id="PF04777">
    <property type="entry name" value="Evr1_Alr"/>
    <property type="match status" value="1"/>
</dbReference>
<evidence type="ECO:0000313" key="9">
    <source>
        <dbReference type="EMBL" id="CDW23944.1"/>
    </source>
</evidence>
<dbReference type="Gene3D" id="1.20.120.310">
    <property type="entry name" value="ERV/ALR sulfhydryl oxidase domain"/>
    <property type="match status" value="1"/>
</dbReference>